<dbReference type="WBParaSite" id="Pan_g15760.t1">
    <property type="protein sequence ID" value="Pan_g15760.t1"/>
    <property type="gene ID" value="Pan_g15760"/>
</dbReference>
<evidence type="ECO:0000313" key="1">
    <source>
        <dbReference type="Proteomes" id="UP000492821"/>
    </source>
</evidence>
<reference evidence="1" key="1">
    <citation type="journal article" date="2013" name="Genetics">
        <title>The draft genome and transcriptome of Panagrellus redivivus are shaped by the harsh demands of a free-living lifestyle.</title>
        <authorList>
            <person name="Srinivasan J."/>
            <person name="Dillman A.R."/>
            <person name="Macchietto M.G."/>
            <person name="Heikkinen L."/>
            <person name="Lakso M."/>
            <person name="Fracchia K.M."/>
            <person name="Antoshechkin I."/>
            <person name="Mortazavi A."/>
            <person name="Wong G."/>
            <person name="Sternberg P.W."/>
        </authorList>
    </citation>
    <scope>NUCLEOTIDE SEQUENCE [LARGE SCALE GENOMIC DNA]</scope>
    <source>
        <strain evidence="1">MT8872</strain>
    </source>
</reference>
<sequence>MPYPLLKLQYGLRCRLAELATPIERYNFQVAAGSQSVCPPVHQVVVPTKPVVIFMFKNGRLKIREFEMNKKDTSITNPELLCNDDVTIFKDASLRDLECDRLKNHFILKSTSLILQNCDISLDFYKALKNRLQNKIKYFGVEHTFKYFDFADAFNMFPHIREFLVFGINNDDWINDILSTQKKKLSALCLYGRPKKVLVFSSQKILAFIKAQDPGFVLQLQYRSGPNASEYVQKADDVLSTFMRQLTDWENPNTAKVILESLESNDQLLYCYK</sequence>
<evidence type="ECO:0000313" key="2">
    <source>
        <dbReference type="WBParaSite" id="Pan_g15760.t1"/>
    </source>
</evidence>
<organism evidence="1 2">
    <name type="scientific">Panagrellus redivivus</name>
    <name type="common">Microworm</name>
    <dbReference type="NCBI Taxonomy" id="6233"/>
    <lineage>
        <taxon>Eukaryota</taxon>
        <taxon>Metazoa</taxon>
        <taxon>Ecdysozoa</taxon>
        <taxon>Nematoda</taxon>
        <taxon>Chromadorea</taxon>
        <taxon>Rhabditida</taxon>
        <taxon>Tylenchina</taxon>
        <taxon>Panagrolaimomorpha</taxon>
        <taxon>Panagrolaimoidea</taxon>
        <taxon>Panagrolaimidae</taxon>
        <taxon>Panagrellus</taxon>
    </lineage>
</organism>
<name>A0A7E4V2M9_PANRE</name>
<proteinExistence type="predicted"/>
<protein>
    <submittedName>
        <fullName evidence="2">FTH domain-containing protein</fullName>
    </submittedName>
</protein>
<keyword evidence="1" id="KW-1185">Reference proteome</keyword>
<dbReference type="Proteomes" id="UP000492821">
    <property type="component" value="Unassembled WGS sequence"/>
</dbReference>
<reference evidence="2" key="2">
    <citation type="submission" date="2020-10" db="UniProtKB">
        <authorList>
            <consortium name="WormBaseParasite"/>
        </authorList>
    </citation>
    <scope>IDENTIFICATION</scope>
</reference>
<accession>A0A7E4V2M9</accession>
<dbReference type="AlphaFoldDB" id="A0A7E4V2M9"/>